<dbReference type="InterPro" id="IPR027417">
    <property type="entry name" value="P-loop_NTPase"/>
</dbReference>
<keyword evidence="4" id="KW-0500">Molybdenum</keyword>
<accession>A0A1H3HBH1</accession>
<dbReference type="NCBIfam" id="TIGR01187">
    <property type="entry name" value="potA"/>
    <property type="match status" value="1"/>
</dbReference>
<keyword evidence="2" id="KW-0813">Transport</keyword>
<dbReference type="InterPro" id="IPR013611">
    <property type="entry name" value="Transp-assoc_OB_typ2"/>
</dbReference>
<evidence type="ECO:0000256" key="9">
    <source>
        <dbReference type="ARBA" id="ARBA00038307"/>
    </source>
</evidence>
<dbReference type="EC" id="7.3.2.6" evidence="11"/>
<dbReference type="Gene3D" id="3.40.50.300">
    <property type="entry name" value="P-loop containing nucleotide triphosphate hydrolases"/>
    <property type="match status" value="1"/>
</dbReference>
<evidence type="ECO:0000313" key="21">
    <source>
        <dbReference type="EMBL" id="SDY11969.1"/>
    </source>
</evidence>
<evidence type="ECO:0000256" key="18">
    <source>
        <dbReference type="ARBA" id="ARBA00065962"/>
    </source>
</evidence>
<dbReference type="Pfam" id="PF08402">
    <property type="entry name" value="TOBE_2"/>
    <property type="match status" value="1"/>
</dbReference>
<comment type="similarity">
    <text evidence="9">Belongs to the ABC transporter superfamily. Sulfate/tungstate importer (TC 3.A.1.6) family.</text>
</comment>
<dbReference type="PROSITE" id="PS00211">
    <property type="entry name" value="ABC_TRANSPORTER_1"/>
    <property type="match status" value="1"/>
</dbReference>
<dbReference type="InterPro" id="IPR003593">
    <property type="entry name" value="AAA+_ATPase"/>
</dbReference>
<dbReference type="PROSITE" id="PS50893">
    <property type="entry name" value="ABC_TRANSPORTER_2"/>
    <property type="match status" value="1"/>
</dbReference>
<evidence type="ECO:0000313" key="22">
    <source>
        <dbReference type="Proteomes" id="UP000199079"/>
    </source>
</evidence>
<comment type="function">
    <text evidence="16">Part of the ABC transporter complex XacGHIJK involved in the uptake of xylose and arabinose. Responsible for energy coupling to the transport system.</text>
</comment>
<evidence type="ECO:0000256" key="12">
    <source>
        <dbReference type="ARBA" id="ARBA00041133"/>
    </source>
</evidence>
<evidence type="ECO:0000256" key="2">
    <source>
        <dbReference type="ARBA" id="ARBA00022448"/>
    </source>
</evidence>
<comment type="subunit">
    <text evidence="10">The complex is composed of two ATP-binding proteins (WtpC), two transmembrane proteins (WtpB) and a solute-binding protein (WtpA).</text>
</comment>
<dbReference type="Pfam" id="PF00005">
    <property type="entry name" value="ABC_tran"/>
    <property type="match status" value="1"/>
</dbReference>
<evidence type="ECO:0000256" key="10">
    <source>
        <dbReference type="ARBA" id="ARBA00038781"/>
    </source>
</evidence>
<evidence type="ECO:0000256" key="5">
    <source>
        <dbReference type="ARBA" id="ARBA00022741"/>
    </source>
</evidence>
<dbReference type="AlphaFoldDB" id="A0A1H3HBH1"/>
<dbReference type="GO" id="GO:0005524">
    <property type="term" value="F:ATP binding"/>
    <property type="evidence" value="ECO:0007669"/>
    <property type="project" value="UniProtKB-KW"/>
</dbReference>
<proteinExistence type="inferred from homology"/>
<dbReference type="InterPro" id="IPR017871">
    <property type="entry name" value="ABC_transporter-like_CS"/>
</dbReference>
<keyword evidence="6 21" id="KW-0067">ATP-binding</keyword>
<comment type="subunit">
    <text evidence="18">The complex is composed of two ATP-binding proteins (XacJ and XacK), two transmembrane proteins (XacH and XacI) and a solute-binding protein (XacG).</text>
</comment>
<comment type="catalytic activity">
    <reaction evidence="14">
        <text>D-xylose(out) + ATP + H2O = D-xylose(in) + ADP + phosphate + H(+)</text>
        <dbReference type="Rhea" id="RHEA:29899"/>
        <dbReference type="ChEBI" id="CHEBI:15377"/>
        <dbReference type="ChEBI" id="CHEBI:15378"/>
        <dbReference type="ChEBI" id="CHEBI:30616"/>
        <dbReference type="ChEBI" id="CHEBI:43474"/>
        <dbReference type="ChEBI" id="CHEBI:53455"/>
        <dbReference type="ChEBI" id="CHEBI:456216"/>
        <dbReference type="EC" id="7.5.2.13"/>
    </reaction>
    <physiologicalReaction direction="left-to-right" evidence="14">
        <dbReference type="Rhea" id="RHEA:29900"/>
    </physiologicalReaction>
</comment>
<dbReference type="PANTHER" id="PTHR42781">
    <property type="entry name" value="SPERMIDINE/PUTRESCINE IMPORT ATP-BINDING PROTEIN POTA"/>
    <property type="match status" value="1"/>
</dbReference>
<evidence type="ECO:0000256" key="16">
    <source>
        <dbReference type="ARBA" id="ARBA00053454"/>
    </source>
</evidence>
<evidence type="ECO:0000256" key="3">
    <source>
        <dbReference type="ARBA" id="ARBA00022475"/>
    </source>
</evidence>
<keyword evidence="22" id="KW-1185">Reference proteome</keyword>
<evidence type="ECO:0000256" key="13">
    <source>
        <dbReference type="ARBA" id="ARBA00047936"/>
    </source>
</evidence>
<dbReference type="InterPro" id="IPR050093">
    <property type="entry name" value="ABC_SmlMolc_Importer"/>
</dbReference>
<dbReference type="Gene3D" id="2.40.50.100">
    <property type="match status" value="1"/>
</dbReference>
<reference evidence="22" key="1">
    <citation type="submission" date="2016-10" db="EMBL/GenBank/DDBJ databases">
        <authorList>
            <person name="Varghese N."/>
            <person name="Submissions S."/>
        </authorList>
    </citation>
    <scope>NUCLEOTIDE SEQUENCE [LARGE SCALE GENOMIC DNA]</scope>
    <source>
        <strain evidence="22">DC30,IBRC 10041,KCTC 4046</strain>
    </source>
</reference>
<comment type="similarity">
    <text evidence="17">Belongs to the ABC transporter superfamily. Carbohydrate uptake transporter-1 (CUT1) (TC 3.A.1.1) family.</text>
</comment>
<evidence type="ECO:0000256" key="4">
    <source>
        <dbReference type="ARBA" id="ARBA00022505"/>
    </source>
</evidence>
<evidence type="ECO:0000256" key="6">
    <source>
        <dbReference type="ARBA" id="ARBA00022840"/>
    </source>
</evidence>
<comment type="catalytic activity">
    <reaction evidence="15">
        <text>L-arabinose(out) + ATP + H2O = L-arabinose(in) + ADP + phosphate + H(+)</text>
        <dbReference type="Rhea" id="RHEA:30007"/>
        <dbReference type="ChEBI" id="CHEBI:15377"/>
        <dbReference type="ChEBI" id="CHEBI:15378"/>
        <dbReference type="ChEBI" id="CHEBI:17535"/>
        <dbReference type="ChEBI" id="CHEBI:30616"/>
        <dbReference type="ChEBI" id="CHEBI:43474"/>
        <dbReference type="ChEBI" id="CHEBI:456216"/>
        <dbReference type="EC" id="7.5.2.13"/>
    </reaction>
    <physiologicalReaction direction="left-to-right" evidence="15">
        <dbReference type="Rhea" id="RHEA:30008"/>
    </physiologicalReaction>
</comment>
<evidence type="ECO:0000256" key="15">
    <source>
        <dbReference type="ARBA" id="ARBA00051890"/>
    </source>
</evidence>
<feature type="domain" description="ABC transporter" evidence="20">
    <location>
        <begin position="9"/>
        <end position="239"/>
    </location>
</feature>
<dbReference type="GO" id="GO:1901238">
    <property type="term" value="F:ABC-type tungstate transporter activity"/>
    <property type="evidence" value="ECO:0007669"/>
    <property type="project" value="UniProtKB-EC"/>
</dbReference>
<keyword evidence="8" id="KW-0472">Membrane</keyword>
<dbReference type="FunFam" id="3.40.50.300:FF:000042">
    <property type="entry name" value="Maltose/maltodextrin ABC transporter, ATP-binding protein"/>
    <property type="match status" value="1"/>
</dbReference>
<dbReference type="InterPro" id="IPR005893">
    <property type="entry name" value="PotA-like"/>
</dbReference>
<dbReference type="GeneID" id="43837941"/>
<dbReference type="Proteomes" id="UP000199079">
    <property type="component" value="Unassembled WGS sequence"/>
</dbReference>
<evidence type="ECO:0000256" key="17">
    <source>
        <dbReference type="ARBA" id="ARBA00061029"/>
    </source>
</evidence>
<dbReference type="RefSeq" id="WP_021073793.1">
    <property type="nucleotide sequence ID" value="NZ_FNPC01000003.1"/>
</dbReference>
<dbReference type="SUPFAM" id="SSF50331">
    <property type="entry name" value="MOP-like"/>
    <property type="match status" value="1"/>
</dbReference>
<evidence type="ECO:0000256" key="1">
    <source>
        <dbReference type="ARBA" id="ARBA00004202"/>
    </source>
</evidence>
<dbReference type="GO" id="GO:0015417">
    <property type="term" value="F:ABC-type polyamine transporter activity"/>
    <property type="evidence" value="ECO:0007669"/>
    <property type="project" value="InterPro"/>
</dbReference>
<protein>
    <recommendedName>
        <fullName evidence="12">Molybdate/tungstate import ATP-binding protein WtpC</fullName>
        <ecNumber evidence="11">7.3.2.6</ecNumber>
        <ecNumber evidence="19">7.5.2.13</ecNumber>
    </recommendedName>
</protein>
<name>A0A1H3HBH1_9EURY</name>
<dbReference type="EC" id="7.5.2.13" evidence="19"/>
<comment type="subcellular location">
    <subcellularLocation>
        <location evidence="1">Cell membrane</location>
        <topology evidence="1">Peripheral membrane protein</topology>
    </subcellularLocation>
</comment>
<comment type="catalytic activity">
    <reaction evidence="13">
        <text>tungstate(in) + ATP + H2O = tungstate(out) + ADP + phosphate + H(+)</text>
        <dbReference type="Rhea" id="RHEA:35027"/>
        <dbReference type="ChEBI" id="CHEBI:15377"/>
        <dbReference type="ChEBI" id="CHEBI:15378"/>
        <dbReference type="ChEBI" id="CHEBI:30616"/>
        <dbReference type="ChEBI" id="CHEBI:43474"/>
        <dbReference type="ChEBI" id="CHEBI:46502"/>
        <dbReference type="ChEBI" id="CHEBI:456216"/>
        <dbReference type="EC" id="7.3.2.6"/>
    </reaction>
</comment>
<keyword evidence="7" id="KW-1278">Translocase</keyword>
<organism evidence="21 22">
    <name type="scientific">Halopenitus persicus</name>
    <dbReference type="NCBI Taxonomy" id="1048396"/>
    <lineage>
        <taxon>Archaea</taxon>
        <taxon>Methanobacteriati</taxon>
        <taxon>Methanobacteriota</taxon>
        <taxon>Stenosarchaea group</taxon>
        <taxon>Halobacteria</taxon>
        <taxon>Halobacteriales</taxon>
        <taxon>Haloferacaceae</taxon>
        <taxon>Halopenitus</taxon>
    </lineage>
</organism>
<sequence>MTESDSRSVTVTELTKDFGDVRAVEDMAFEIEEGEFFSLLGPSGCGKTTTLRMIAGFERPTDGTVSIGDDDVTDRPPYERDVGMVFQSYALFPHKTVGENVGFGLKMEGVPEAERAERVADSLELVGLPGMEDRSPGELSGGQQQRVALARALVIEPSVLVLDEPISNLDLKLRKQMQFELKRIQTELGITTIYVTHDQEVALSLSDRLAVMNDGTAEQIGTPEEVYHEPTNRFVADFIGESNLLAGTVDAMDGTRATIALEDLPAGSVHASGDRLDGNVDAGDAVTLSVRPENLRMASAEPDGDVAVSGTIRSKTFQGKETTFLVDADGEEIVVETTGRESGTAFEAGDDVLVYWNAEDHVCLLEGQ</sequence>
<evidence type="ECO:0000256" key="8">
    <source>
        <dbReference type="ARBA" id="ARBA00023136"/>
    </source>
</evidence>
<dbReference type="GO" id="GO:0016887">
    <property type="term" value="F:ATP hydrolysis activity"/>
    <property type="evidence" value="ECO:0007669"/>
    <property type="project" value="InterPro"/>
</dbReference>
<dbReference type="SMART" id="SM00382">
    <property type="entry name" value="AAA"/>
    <property type="match status" value="1"/>
</dbReference>
<keyword evidence="5" id="KW-0547">Nucleotide-binding</keyword>
<dbReference type="PANTHER" id="PTHR42781:SF4">
    <property type="entry name" value="SPERMIDINE_PUTRESCINE IMPORT ATP-BINDING PROTEIN POTA"/>
    <property type="match status" value="1"/>
</dbReference>
<keyword evidence="3" id="KW-1003">Cell membrane</keyword>
<evidence type="ECO:0000259" key="20">
    <source>
        <dbReference type="PROSITE" id="PS50893"/>
    </source>
</evidence>
<dbReference type="SUPFAM" id="SSF52540">
    <property type="entry name" value="P-loop containing nucleoside triphosphate hydrolases"/>
    <property type="match status" value="1"/>
</dbReference>
<dbReference type="InterPro" id="IPR003439">
    <property type="entry name" value="ABC_transporter-like_ATP-bd"/>
</dbReference>
<evidence type="ECO:0000256" key="14">
    <source>
        <dbReference type="ARBA" id="ARBA00050355"/>
    </source>
</evidence>
<dbReference type="EMBL" id="FNPC01000003">
    <property type="protein sequence ID" value="SDY11969.1"/>
    <property type="molecule type" value="Genomic_DNA"/>
</dbReference>
<evidence type="ECO:0000256" key="19">
    <source>
        <dbReference type="ARBA" id="ARBA00066315"/>
    </source>
</evidence>
<dbReference type="OrthoDB" id="18368at2157"/>
<evidence type="ECO:0000256" key="11">
    <source>
        <dbReference type="ARBA" id="ARBA00039025"/>
    </source>
</evidence>
<dbReference type="InterPro" id="IPR008995">
    <property type="entry name" value="Mo/tungstate-bd_C_term_dom"/>
</dbReference>
<gene>
    <name evidence="21" type="ORF">SAMN05216564_103174</name>
</gene>
<dbReference type="GO" id="GO:0043190">
    <property type="term" value="C:ATP-binding cassette (ABC) transporter complex"/>
    <property type="evidence" value="ECO:0007669"/>
    <property type="project" value="InterPro"/>
</dbReference>
<evidence type="ECO:0000256" key="7">
    <source>
        <dbReference type="ARBA" id="ARBA00022967"/>
    </source>
</evidence>